<evidence type="ECO:0000313" key="1">
    <source>
        <dbReference type="EMBL" id="CAE0494570.1"/>
    </source>
</evidence>
<name>A0A7S3VM63_DUNTE</name>
<dbReference type="AlphaFoldDB" id="A0A7S3VM63"/>
<gene>
    <name evidence="1" type="ORF">DTER00134_LOCUS9643</name>
</gene>
<proteinExistence type="predicted"/>
<sequence length="283" mass="32218">MSDGEEQLLLQNWASSPKQAWFKEAWLFLQRRGAHWWCKHFAVTYHLAELLRYHQQPQVRLIWEAMSEQMASCVACTNSYHNAKALYAEEFEPQAVASLLSAMQLLDAQRLEAWFALASPLPPGQAPPDKLLSAVFEGLVHDSVMEDAGVCDALVLALKTLQATIDLQPPAEGGRQVGLVLRHACYVQAARQGKRLQISYAVFFILRADCFFFKECISVCILRFSYLVLLPYNTPCPSMHHADTLASIDYLPIRTLQLEFWYGGRSWRCKPFLFVNGLIFDIM</sequence>
<organism evidence="1">
    <name type="scientific">Dunaliella tertiolecta</name>
    <name type="common">Green alga</name>
    <dbReference type="NCBI Taxonomy" id="3047"/>
    <lineage>
        <taxon>Eukaryota</taxon>
        <taxon>Viridiplantae</taxon>
        <taxon>Chlorophyta</taxon>
        <taxon>core chlorophytes</taxon>
        <taxon>Chlorophyceae</taxon>
        <taxon>CS clade</taxon>
        <taxon>Chlamydomonadales</taxon>
        <taxon>Dunaliellaceae</taxon>
        <taxon>Dunaliella</taxon>
    </lineage>
</organism>
<accession>A0A7S3VM63</accession>
<dbReference type="EMBL" id="HBIP01016485">
    <property type="protein sequence ID" value="CAE0494570.1"/>
    <property type="molecule type" value="Transcribed_RNA"/>
</dbReference>
<reference evidence="1" key="1">
    <citation type="submission" date="2021-01" db="EMBL/GenBank/DDBJ databases">
        <authorList>
            <person name="Corre E."/>
            <person name="Pelletier E."/>
            <person name="Niang G."/>
            <person name="Scheremetjew M."/>
            <person name="Finn R."/>
            <person name="Kale V."/>
            <person name="Holt S."/>
            <person name="Cochrane G."/>
            <person name="Meng A."/>
            <person name="Brown T."/>
            <person name="Cohen L."/>
        </authorList>
    </citation>
    <scope>NUCLEOTIDE SEQUENCE</scope>
    <source>
        <strain evidence="1">CCMP1320</strain>
    </source>
</reference>
<protein>
    <submittedName>
        <fullName evidence="1">Uncharacterized protein</fullName>
    </submittedName>
</protein>